<dbReference type="EMBL" id="BGKA01000093">
    <property type="protein sequence ID" value="GBH16895.1"/>
    <property type="molecule type" value="Genomic_DNA"/>
</dbReference>
<sequence length="33" mass="3837">MRWEPSEISIVQMHCISLSHWITHPSALHTVLP</sequence>
<gene>
    <name evidence="1" type="ORF">KPSA1_02569</name>
    <name evidence="2" type="ORF">KPSA3_02853</name>
</gene>
<evidence type="ECO:0000313" key="4">
    <source>
        <dbReference type="Proteomes" id="UP000248291"/>
    </source>
</evidence>
<comment type="caution">
    <text evidence="1">The sequence shown here is derived from an EMBL/GenBank/DDBJ whole genome shotgun (WGS) entry which is preliminary data.</text>
</comment>
<organism evidence="1 3">
    <name type="scientific">Pseudomonas syringae pv. actinidiae</name>
    <dbReference type="NCBI Taxonomy" id="103796"/>
    <lineage>
        <taxon>Bacteria</taxon>
        <taxon>Pseudomonadati</taxon>
        <taxon>Pseudomonadota</taxon>
        <taxon>Gammaproteobacteria</taxon>
        <taxon>Pseudomonadales</taxon>
        <taxon>Pseudomonadaceae</taxon>
        <taxon>Pseudomonas</taxon>
        <taxon>Pseudomonas syringae</taxon>
    </lineage>
</organism>
<dbReference type="EMBL" id="BGJZ01000118">
    <property type="protein sequence ID" value="GBH09175.1"/>
    <property type="molecule type" value="Genomic_DNA"/>
</dbReference>
<accession>A0A2V0R347</accession>
<dbReference type="Proteomes" id="UP000248291">
    <property type="component" value="Unassembled WGS sequence"/>
</dbReference>
<dbReference type="Proteomes" id="UP000247480">
    <property type="component" value="Unassembled WGS sequence"/>
</dbReference>
<evidence type="ECO:0000313" key="2">
    <source>
        <dbReference type="EMBL" id="GBH16895.1"/>
    </source>
</evidence>
<reference evidence="2 4" key="2">
    <citation type="submission" date="2018-04" db="EMBL/GenBank/DDBJ databases">
        <title>Draft genome sequence of Pseudomonas syringae pv. actinidiae biovar 3 strains isolated from kiwifruit in Kagawa prefecture.</title>
        <authorList>
            <person name="Tabuchi M."/>
            <person name="Saito M."/>
            <person name="Fujiwara S."/>
            <person name="Sasa N."/>
            <person name="Akimitsu K."/>
            <person name="Gomi K."/>
            <person name="Konishi-Sugita S."/>
            <person name="Hamano K."/>
            <person name="Kataoka I."/>
        </authorList>
    </citation>
    <scope>NUCLEOTIDE SEQUENCE [LARGE SCALE GENOMIC DNA]</scope>
    <source>
        <strain evidence="2 4">MAFF212211</strain>
    </source>
</reference>
<name>A0A2V0R347_PSESF</name>
<evidence type="ECO:0000313" key="3">
    <source>
        <dbReference type="Proteomes" id="UP000247480"/>
    </source>
</evidence>
<protein>
    <submittedName>
        <fullName evidence="1">Uncharacterized protein</fullName>
    </submittedName>
</protein>
<reference evidence="1 3" key="1">
    <citation type="submission" date="2018-04" db="EMBL/GenBank/DDBJ databases">
        <title>Draft genome sequence of Pseudomonas syringae pv. actinidiae biovar 1 strains isolated from kiwifruit in Kagawa prefecture.</title>
        <authorList>
            <person name="Tabuchi M."/>
            <person name="Saito M."/>
            <person name="Fujiwara S."/>
            <person name="Sasa N."/>
            <person name="Akimitsu K."/>
            <person name="Gomi K."/>
            <person name="Konishi-Sugita S."/>
            <person name="Hamano K."/>
            <person name="Kataoka I."/>
        </authorList>
    </citation>
    <scope>NUCLEOTIDE SEQUENCE [LARGE SCALE GENOMIC DNA]</scope>
    <source>
        <strain evidence="1 3">MAFF212206</strain>
    </source>
</reference>
<proteinExistence type="predicted"/>
<dbReference type="AlphaFoldDB" id="A0A2V0R347"/>
<evidence type="ECO:0000313" key="1">
    <source>
        <dbReference type="EMBL" id="GBH09175.1"/>
    </source>
</evidence>